<keyword evidence="2" id="KW-0808">Transferase</keyword>
<dbReference type="GO" id="GO:0016757">
    <property type="term" value="F:glycosyltransferase activity"/>
    <property type="evidence" value="ECO:0007669"/>
    <property type="project" value="UniProtKB-KW"/>
</dbReference>
<proteinExistence type="predicted"/>
<comment type="caution">
    <text evidence="2">The sequence shown here is derived from an EMBL/GenBank/DDBJ whole genome shotgun (WGS) entry which is preliminary data.</text>
</comment>
<evidence type="ECO:0000313" key="3">
    <source>
        <dbReference type="Proteomes" id="UP000756860"/>
    </source>
</evidence>
<dbReference type="InterPro" id="IPR001173">
    <property type="entry name" value="Glyco_trans_2-like"/>
</dbReference>
<dbReference type="Pfam" id="PF00535">
    <property type="entry name" value="Glycos_transf_2"/>
    <property type="match status" value="1"/>
</dbReference>
<keyword evidence="3" id="KW-1185">Reference proteome</keyword>
<keyword evidence="2" id="KW-0328">Glycosyltransferase</keyword>
<dbReference type="Proteomes" id="UP000756860">
    <property type="component" value="Unassembled WGS sequence"/>
</dbReference>
<feature type="domain" description="Glycosyltransferase 2-like" evidence="1">
    <location>
        <begin position="5"/>
        <end position="143"/>
    </location>
</feature>
<dbReference type="SUPFAM" id="SSF53448">
    <property type="entry name" value="Nucleotide-diphospho-sugar transferases"/>
    <property type="match status" value="1"/>
</dbReference>
<dbReference type="Gene3D" id="3.90.550.10">
    <property type="entry name" value="Spore Coat Polysaccharide Biosynthesis Protein SpsA, Chain A"/>
    <property type="match status" value="1"/>
</dbReference>
<organism evidence="2 3">
    <name type="scientific">Geomobilimonas luticola</name>
    <dbReference type="NCBI Taxonomy" id="1114878"/>
    <lineage>
        <taxon>Bacteria</taxon>
        <taxon>Pseudomonadati</taxon>
        <taxon>Thermodesulfobacteriota</taxon>
        <taxon>Desulfuromonadia</taxon>
        <taxon>Geobacterales</taxon>
        <taxon>Geobacteraceae</taxon>
        <taxon>Geomobilimonas</taxon>
    </lineage>
</organism>
<dbReference type="EC" id="2.4.-.-" evidence="2"/>
<accession>A0ABS5SG90</accession>
<name>A0ABS5SG90_9BACT</name>
<reference evidence="2 3" key="1">
    <citation type="submission" date="2021-05" db="EMBL/GenBank/DDBJ databases">
        <title>The draft genome of Geobacter luticola JCM 17780.</title>
        <authorList>
            <person name="Xu Z."/>
            <person name="Masuda Y."/>
            <person name="Itoh H."/>
            <person name="Senoo K."/>
        </authorList>
    </citation>
    <scope>NUCLEOTIDE SEQUENCE [LARGE SCALE GENOMIC DNA]</scope>
    <source>
        <strain evidence="2 3">JCM 17780</strain>
    </source>
</reference>
<dbReference type="PANTHER" id="PTHR22916">
    <property type="entry name" value="GLYCOSYLTRANSFERASE"/>
    <property type="match status" value="1"/>
</dbReference>
<dbReference type="InterPro" id="IPR029044">
    <property type="entry name" value="Nucleotide-diphossugar_trans"/>
</dbReference>
<dbReference type="EMBL" id="JAHCVK010000002">
    <property type="protein sequence ID" value="MBT0653037.1"/>
    <property type="molecule type" value="Genomic_DNA"/>
</dbReference>
<evidence type="ECO:0000313" key="2">
    <source>
        <dbReference type="EMBL" id="MBT0653037.1"/>
    </source>
</evidence>
<sequence length="275" mass="31941">MKRISIITPCLNAERHIGETIESVIGQSAILSGRAELEYIICDGNSTDKTNAIVTSYADNNGAIKLFSEQDTGMYAALSKGLKRASGDIVAYLNAGDFYNLHAFDIVLDLFEQKQVRWLTGYNVHYNDKSYFLNVKLPFKYRRDFFATGFYGTKLIFVQQESTFWDVSLHQFLDYDRLAAFRYAGDYYLWSRFAKETDLHIVEAYLGGFRIEKGQLSENRGGYVQEMMSMAVSPRVYHHILAAFDRVMWYAPVEFKKWFNKNGLFRYDHELQKWV</sequence>
<dbReference type="PANTHER" id="PTHR22916:SF3">
    <property type="entry name" value="UDP-GLCNAC:BETAGAL BETA-1,3-N-ACETYLGLUCOSAMINYLTRANSFERASE-LIKE PROTEIN 1"/>
    <property type="match status" value="1"/>
</dbReference>
<protein>
    <submittedName>
        <fullName evidence="2">Glycosyltransferase</fullName>
        <ecNumber evidence="2">2.4.-.-</ecNumber>
    </submittedName>
</protein>
<evidence type="ECO:0000259" key="1">
    <source>
        <dbReference type="Pfam" id="PF00535"/>
    </source>
</evidence>
<gene>
    <name evidence="2" type="ORF">KI810_08210</name>
</gene>
<dbReference type="RefSeq" id="WP_214175021.1">
    <property type="nucleotide sequence ID" value="NZ_JAHCVK010000002.1"/>
</dbReference>